<reference evidence="2 3" key="1">
    <citation type="submission" date="2021-03" db="EMBL/GenBank/DDBJ databases">
        <title>Genomic Encyclopedia of Type Strains, Phase IV (KMG-IV): sequencing the most valuable type-strain genomes for metagenomic binning, comparative biology and taxonomic classification.</title>
        <authorList>
            <person name="Goeker M."/>
        </authorList>
    </citation>
    <scope>NUCLEOTIDE SEQUENCE [LARGE SCALE GENOMIC DNA]</scope>
    <source>
        <strain evidence="2 3">DSM 1289</strain>
    </source>
</reference>
<protein>
    <submittedName>
        <fullName evidence="2">Uncharacterized protein</fullName>
    </submittedName>
</protein>
<dbReference type="Proteomes" id="UP000767291">
    <property type="component" value="Unassembled WGS sequence"/>
</dbReference>
<dbReference type="RefSeq" id="WP_209457692.1">
    <property type="nucleotide sequence ID" value="NZ_BAAACS010000005.1"/>
</dbReference>
<sequence length="223" mass="26892">MDKKTVGIIVKNDYDDLLYHKNNFFIKIEIGKKDDLRFTLEDKLSEILDEKAFRIDKISKKIPKLDLSNKYNNTENIVMYLVKVYMYSDNSKFLYKEDILDNLSTSLCKDDYVKYIIRYDKYRYLVESYIGMLIYLFWAIAILDFPVEIRTKFLFDTFYNFWIAIIMYIALPVFILYKFIVPSIVNYLVKYNISKKTIKVSRWLYGIANIVFFIVLLKDIWIK</sequence>
<evidence type="ECO:0000313" key="2">
    <source>
        <dbReference type="EMBL" id="MBP1856375.1"/>
    </source>
</evidence>
<keyword evidence="1" id="KW-1133">Transmembrane helix</keyword>
<evidence type="ECO:0000313" key="3">
    <source>
        <dbReference type="Proteomes" id="UP000767291"/>
    </source>
</evidence>
<keyword evidence="3" id="KW-1185">Reference proteome</keyword>
<feature type="transmembrane region" description="Helical" evidence="1">
    <location>
        <begin position="159"/>
        <end position="181"/>
    </location>
</feature>
<name>A0ABS4EEL1_9FIRM</name>
<comment type="caution">
    <text evidence="2">The sequence shown here is derived from an EMBL/GenBank/DDBJ whole genome shotgun (WGS) entry which is preliminary data.</text>
</comment>
<keyword evidence="1" id="KW-0812">Transmembrane</keyword>
<keyword evidence="1" id="KW-0472">Membrane</keyword>
<feature type="transmembrane region" description="Helical" evidence="1">
    <location>
        <begin position="202"/>
        <end position="222"/>
    </location>
</feature>
<feature type="transmembrane region" description="Helical" evidence="1">
    <location>
        <begin position="124"/>
        <end position="147"/>
    </location>
</feature>
<accession>A0ABS4EEL1</accession>
<organism evidence="2 3">
    <name type="scientific">Metaclostridioides mangenotii</name>
    <dbReference type="NCBI Taxonomy" id="1540"/>
    <lineage>
        <taxon>Bacteria</taxon>
        <taxon>Bacillati</taxon>
        <taxon>Bacillota</taxon>
        <taxon>Clostridia</taxon>
        <taxon>Peptostreptococcales</taxon>
        <taxon>Peptostreptococcaceae</taxon>
        <taxon>Metaclostridioides</taxon>
    </lineage>
</organism>
<evidence type="ECO:0000256" key="1">
    <source>
        <dbReference type="SAM" id="Phobius"/>
    </source>
</evidence>
<dbReference type="EMBL" id="JAGGJX010000008">
    <property type="protein sequence ID" value="MBP1856375.1"/>
    <property type="molecule type" value="Genomic_DNA"/>
</dbReference>
<proteinExistence type="predicted"/>
<gene>
    <name evidence="2" type="ORF">J2Z43_002827</name>
</gene>